<reference evidence="3 4" key="1">
    <citation type="journal article" date="2014" name="Int. J. Syst. Evol. Microbiol.">
        <title>Complete genome sequence of Corynebacterium casei LMG S-19264T (=DSM 44701T), isolated from a smear-ripened cheese.</title>
        <authorList>
            <consortium name="US DOE Joint Genome Institute (JGI-PGF)"/>
            <person name="Walter F."/>
            <person name="Albersmeier A."/>
            <person name="Kalinowski J."/>
            <person name="Ruckert C."/>
        </authorList>
    </citation>
    <scope>NUCLEOTIDE SEQUENCE [LARGE SCALE GENOMIC DNA]</scope>
    <source>
        <strain evidence="3 4">NBRC 114545</strain>
    </source>
</reference>
<dbReference type="PANTHER" id="PTHR30175">
    <property type="entry name" value="PHOSPHOTRANSFERASE SYSTEM TRANSPORT PROTEIN"/>
    <property type="match status" value="1"/>
</dbReference>
<feature type="domain" description="PTS EIIC type-1" evidence="2">
    <location>
        <begin position="1"/>
        <end position="112"/>
    </location>
</feature>
<dbReference type="RefSeq" id="WP_284251248.1">
    <property type="nucleotide sequence ID" value="NZ_BSUW01000001.1"/>
</dbReference>
<dbReference type="GO" id="GO:0090589">
    <property type="term" value="F:protein-phosphocysteine-trehalose phosphotransferase system transporter activity"/>
    <property type="evidence" value="ECO:0007669"/>
    <property type="project" value="TreeGrafter"/>
</dbReference>
<protein>
    <recommendedName>
        <fullName evidence="2">PTS EIIC type-1 domain-containing protein</fullName>
    </recommendedName>
</protein>
<dbReference type="InterPro" id="IPR013013">
    <property type="entry name" value="PTS_EIIC_1"/>
</dbReference>
<feature type="transmembrane region" description="Helical" evidence="1">
    <location>
        <begin position="71"/>
        <end position="88"/>
    </location>
</feature>
<keyword evidence="1" id="KW-1133">Transmembrane helix</keyword>
<dbReference type="InterPro" id="IPR050558">
    <property type="entry name" value="PTS_Sugar-Specific_Components"/>
</dbReference>
<comment type="caution">
    <text evidence="3">The sequence shown here is derived from an EMBL/GenBank/DDBJ whole genome shotgun (WGS) entry which is preliminary data.</text>
</comment>
<accession>A0AA37XKQ4</accession>
<dbReference type="GO" id="GO:0009401">
    <property type="term" value="P:phosphoenolpyruvate-dependent sugar phosphotransferase system"/>
    <property type="evidence" value="ECO:0007669"/>
    <property type="project" value="TreeGrafter"/>
</dbReference>
<dbReference type="GO" id="GO:0015771">
    <property type="term" value="P:trehalose transport"/>
    <property type="evidence" value="ECO:0007669"/>
    <property type="project" value="TreeGrafter"/>
</dbReference>
<dbReference type="AlphaFoldDB" id="A0AA37XKQ4"/>
<evidence type="ECO:0000313" key="4">
    <source>
        <dbReference type="Proteomes" id="UP001157039"/>
    </source>
</evidence>
<organism evidence="3 4">
    <name type="scientific">Tetragenococcus osmophilus</name>
    <dbReference type="NCBI Taxonomy" id="526944"/>
    <lineage>
        <taxon>Bacteria</taxon>
        <taxon>Bacillati</taxon>
        <taxon>Bacillota</taxon>
        <taxon>Bacilli</taxon>
        <taxon>Lactobacillales</taxon>
        <taxon>Enterococcaceae</taxon>
        <taxon>Tetragenococcus</taxon>
    </lineage>
</organism>
<dbReference type="PROSITE" id="PS51103">
    <property type="entry name" value="PTS_EIIC_TYPE_1"/>
    <property type="match status" value="1"/>
</dbReference>
<dbReference type="PANTHER" id="PTHR30175:SF1">
    <property type="entry name" value="PTS SYSTEM ARBUTIN-, CELLOBIOSE-, AND SALICIN-SPECIFIC EIIBC COMPONENT-RELATED"/>
    <property type="match status" value="1"/>
</dbReference>
<evidence type="ECO:0000256" key="1">
    <source>
        <dbReference type="SAM" id="Phobius"/>
    </source>
</evidence>
<dbReference type="EMBL" id="BSUW01000001">
    <property type="protein sequence ID" value="GMA72557.1"/>
    <property type="molecule type" value="Genomic_DNA"/>
</dbReference>
<sequence length="112" mass="12216">MGKFKVVIALTAAKKFRMNIYSALAIAFALVYPSLSDITAGEPLYTLFAGTPFSADVYTTFLGIPVLLPPGGYYSTVIPVILTIWFGAKVEKGFKRIIPSVVNSFLTPFLRC</sequence>
<keyword evidence="1" id="KW-0812">Transmembrane</keyword>
<proteinExistence type="predicted"/>
<dbReference type="GO" id="GO:0005886">
    <property type="term" value="C:plasma membrane"/>
    <property type="evidence" value="ECO:0007669"/>
    <property type="project" value="TreeGrafter"/>
</dbReference>
<gene>
    <name evidence="3" type="ORF">GCM10025885_16060</name>
</gene>
<evidence type="ECO:0000313" key="3">
    <source>
        <dbReference type="EMBL" id="GMA72557.1"/>
    </source>
</evidence>
<name>A0AA37XKQ4_9ENTE</name>
<keyword evidence="1" id="KW-0472">Membrane</keyword>
<evidence type="ECO:0000259" key="2">
    <source>
        <dbReference type="PROSITE" id="PS51103"/>
    </source>
</evidence>
<dbReference type="Proteomes" id="UP001157039">
    <property type="component" value="Unassembled WGS sequence"/>
</dbReference>